<feature type="transmembrane region" description="Helical" evidence="1">
    <location>
        <begin position="220"/>
        <end position="242"/>
    </location>
</feature>
<keyword evidence="1" id="KW-1133">Transmembrane helix</keyword>
<dbReference type="Proteomes" id="UP000244677">
    <property type="component" value="Chromosome"/>
</dbReference>
<evidence type="ECO:0000313" key="2">
    <source>
        <dbReference type="EMBL" id="AWG26232.1"/>
    </source>
</evidence>
<dbReference type="KEGG" id="fki:FK004_13835"/>
<protein>
    <recommendedName>
        <fullName evidence="4">Beta-carotene 15,15'-monooxygenase</fullName>
    </recommendedName>
</protein>
<feature type="transmembrane region" description="Helical" evidence="1">
    <location>
        <begin position="83"/>
        <end position="110"/>
    </location>
</feature>
<name>A0A2S1LRD2_9FLAO</name>
<keyword evidence="1" id="KW-0812">Transmembrane</keyword>
<accession>A0A2S1LRD2</accession>
<feature type="transmembrane region" description="Helical" evidence="1">
    <location>
        <begin position="159"/>
        <end position="182"/>
    </location>
</feature>
<dbReference type="EMBL" id="CP020919">
    <property type="protein sequence ID" value="AWG26232.1"/>
    <property type="molecule type" value="Genomic_DNA"/>
</dbReference>
<feature type="transmembrane region" description="Helical" evidence="1">
    <location>
        <begin position="194"/>
        <end position="214"/>
    </location>
</feature>
<evidence type="ECO:0000256" key="1">
    <source>
        <dbReference type="SAM" id="Phobius"/>
    </source>
</evidence>
<feature type="transmembrane region" description="Helical" evidence="1">
    <location>
        <begin position="131"/>
        <end position="153"/>
    </location>
</feature>
<sequence>MTNLIKRRIQEINEKGYSIDLGTIIEKSFENYKKVVLKATVAILLLFALIMAIALTASGYLYSSGKFSEDMAGFDITSFSTPYIIGYIAVIALISGIMAPFTAGLLKMCYAAAHDEEVEVSFMFSYYSGPYFSRLFFSGILISLLNACITTALEFTIVPFAGTVLSLIVSLGTLLVIPLIIFGDLTIGDAIKNSVSIVLKGFFMILLIYIIAAIGAMLGLFAFCIGILFTMPFLYCVIYTLYEQIVGTDATSEIDEIGSSDF</sequence>
<evidence type="ECO:0000313" key="3">
    <source>
        <dbReference type="Proteomes" id="UP000244677"/>
    </source>
</evidence>
<gene>
    <name evidence="2" type="ORF">FK004_13835</name>
</gene>
<keyword evidence="3" id="KW-1185">Reference proteome</keyword>
<dbReference type="AlphaFoldDB" id="A0A2S1LRD2"/>
<feature type="transmembrane region" description="Helical" evidence="1">
    <location>
        <begin position="35"/>
        <end position="63"/>
    </location>
</feature>
<organism evidence="2 3">
    <name type="scientific">Flavobacterium kingsejongi</name>
    <dbReference type="NCBI Taxonomy" id="1678728"/>
    <lineage>
        <taxon>Bacteria</taxon>
        <taxon>Pseudomonadati</taxon>
        <taxon>Bacteroidota</taxon>
        <taxon>Flavobacteriia</taxon>
        <taxon>Flavobacteriales</taxon>
        <taxon>Flavobacteriaceae</taxon>
        <taxon>Flavobacterium</taxon>
    </lineage>
</organism>
<keyword evidence="1" id="KW-0472">Membrane</keyword>
<dbReference type="RefSeq" id="WP_108737767.1">
    <property type="nucleotide sequence ID" value="NZ_CP020919.1"/>
</dbReference>
<proteinExistence type="predicted"/>
<reference evidence="2 3" key="1">
    <citation type="submission" date="2017-04" db="EMBL/GenBank/DDBJ databases">
        <title>Complete genome sequence of Flavobacterium kingsejong AJ004.</title>
        <authorList>
            <person name="Lee P.C."/>
        </authorList>
    </citation>
    <scope>NUCLEOTIDE SEQUENCE [LARGE SCALE GENOMIC DNA]</scope>
    <source>
        <strain evidence="2 3">AJ004</strain>
    </source>
</reference>
<evidence type="ECO:0008006" key="4">
    <source>
        <dbReference type="Google" id="ProtNLM"/>
    </source>
</evidence>
<dbReference type="OrthoDB" id="1331669at2"/>